<gene>
    <name evidence="1" type="ORF">Ahy_A01g000525</name>
</gene>
<dbReference type="SUPFAM" id="SSF53098">
    <property type="entry name" value="Ribonuclease H-like"/>
    <property type="match status" value="1"/>
</dbReference>
<dbReference type="GO" id="GO:0030014">
    <property type="term" value="C:CCR4-NOT complex"/>
    <property type="evidence" value="ECO:0007669"/>
    <property type="project" value="InterPro"/>
</dbReference>
<organism evidence="1 2">
    <name type="scientific">Arachis hypogaea</name>
    <name type="common">Peanut</name>
    <dbReference type="NCBI Taxonomy" id="3818"/>
    <lineage>
        <taxon>Eukaryota</taxon>
        <taxon>Viridiplantae</taxon>
        <taxon>Streptophyta</taxon>
        <taxon>Embryophyta</taxon>
        <taxon>Tracheophyta</taxon>
        <taxon>Spermatophyta</taxon>
        <taxon>Magnoliopsida</taxon>
        <taxon>eudicotyledons</taxon>
        <taxon>Gunneridae</taxon>
        <taxon>Pentapetalae</taxon>
        <taxon>rosids</taxon>
        <taxon>fabids</taxon>
        <taxon>Fabales</taxon>
        <taxon>Fabaceae</taxon>
        <taxon>Papilionoideae</taxon>
        <taxon>50 kb inversion clade</taxon>
        <taxon>dalbergioids sensu lato</taxon>
        <taxon>Dalbergieae</taxon>
        <taxon>Pterocarpus clade</taxon>
        <taxon>Arachis</taxon>
    </lineage>
</organism>
<reference evidence="1 2" key="1">
    <citation type="submission" date="2019-01" db="EMBL/GenBank/DDBJ databases">
        <title>Sequencing of cultivated peanut Arachis hypogaea provides insights into genome evolution and oil improvement.</title>
        <authorList>
            <person name="Chen X."/>
        </authorList>
    </citation>
    <scope>NUCLEOTIDE SEQUENCE [LARGE SCALE GENOMIC DNA]</scope>
    <source>
        <strain evidence="2">cv. Fuhuasheng</strain>
        <tissue evidence="1">Leaves</tissue>
    </source>
</reference>
<dbReference type="STRING" id="3818.A0A445EKD9"/>
<protein>
    <submittedName>
        <fullName evidence="1">Uncharacterized protein</fullName>
    </submittedName>
</protein>
<evidence type="ECO:0000313" key="1">
    <source>
        <dbReference type="EMBL" id="RYR75927.1"/>
    </source>
</evidence>
<dbReference type="PANTHER" id="PTHR10797">
    <property type="entry name" value="CCR4-NOT TRANSCRIPTION COMPLEX SUBUNIT"/>
    <property type="match status" value="1"/>
</dbReference>
<accession>A0A445EKD9</accession>
<dbReference type="AlphaFoldDB" id="A0A445EKD9"/>
<proteinExistence type="predicted"/>
<dbReference type="GO" id="GO:0003676">
    <property type="term" value="F:nucleic acid binding"/>
    <property type="evidence" value="ECO:0007669"/>
    <property type="project" value="InterPro"/>
</dbReference>
<evidence type="ECO:0000313" key="2">
    <source>
        <dbReference type="Proteomes" id="UP000289738"/>
    </source>
</evidence>
<name>A0A445EKD9_ARAHY</name>
<keyword evidence="2" id="KW-1185">Reference proteome</keyword>
<comment type="caution">
    <text evidence="1">The sequence shown here is derived from an EMBL/GenBank/DDBJ whole genome shotgun (WGS) entry which is preliminary data.</text>
</comment>
<dbReference type="GO" id="GO:0004535">
    <property type="term" value="F:poly(A)-specific ribonuclease activity"/>
    <property type="evidence" value="ECO:0007669"/>
    <property type="project" value="InterPro"/>
</dbReference>
<dbReference type="InterPro" id="IPR036397">
    <property type="entry name" value="RNaseH_sf"/>
</dbReference>
<dbReference type="Gene3D" id="3.30.420.10">
    <property type="entry name" value="Ribonuclease H-like superfamily/Ribonuclease H"/>
    <property type="match status" value="1"/>
</dbReference>
<dbReference type="InterPro" id="IPR012337">
    <property type="entry name" value="RNaseH-like_sf"/>
</dbReference>
<dbReference type="Proteomes" id="UP000289738">
    <property type="component" value="Chromosome A01"/>
</dbReference>
<sequence>MCGTRTATTQKLSPSYAYKLVEANVHFLKLIPLGLALSNYAGHLSDLGTDSCYFWEFNLKGLDVSRNHHNPNPIQLLVE</sequence>
<dbReference type="EMBL" id="SDMP01000001">
    <property type="protein sequence ID" value="RYR75927.1"/>
    <property type="molecule type" value="Genomic_DNA"/>
</dbReference>
<dbReference type="InterPro" id="IPR039637">
    <property type="entry name" value="CNOT7/CNOT8/Pop2"/>
</dbReference>